<reference evidence="6 7" key="1">
    <citation type="submission" date="2021-03" db="EMBL/GenBank/DDBJ databases">
        <title>Enterococcal diversity collection.</title>
        <authorList>
            <person name="Gilmore M.S."/>
            <person name="Schwartzman J."/>
            <person name="Van Tyne D."/>
            <person name="Martin M."/>
            <person name="Earl A.M."/>
            <person name="Manson A.L."/>
            <person name="Straub T."/>
            <person name="Salamzade R."/>
            <person name="Saavedra J."/>
            <person name="Lebreton F."/>
            <person name="Prichula J."/>
            <person name="Schaufler K."/>
            <person name="Gaca A."/>
            <person name="Sgardioli B."/>
            <person name="Wagenaar J."/>
            <person name="Strong T."/>
        </authorList>
    </citation>
    <scope>NUCLEOTIDE SEQUENCE [LARGE SCALE GENOMIC DNA]</scope>
    <source>
        <strain evidence="6 7">MJM12</strain>
    </source>
</reference>
<dbReference type="Gene3D" id="3.40.190.10">
    <property type="entry name" value="Periplasmic binding protein-like II"/>
    <property type="match status" value="2"/>
</dbReference>
<evidence type="ECO:0000313" key="6">
    <source>
        <dbReference type="EMBL" id="MBO0449874.1"/>
    </source>
</evidence>
<dbReference type="InterPro" id="IPR036390">
    <property type="entry name" value="WH_DNA-bd_sf"/>
</dbReference>
<dbReference type="Pfam" id="PF00126">
    <property type="entry name" value="HTH_1"/>
    <property type="match status" value="1"/>
</dbReference>
<dbReference type="Proteomes" id="UP000664256">
    <property type="component" value="Unassembled WGS sequence"/>
</dbReference>
<evidence type="ECO:0000259" key="5">
    <source>
        <dbReference type="PROSITE" id="PS50931"/>
    </source>
</evidence>
<evidence type="ECO:0000256" key="3">
    <source>
        <dbReference type="ARBA" id="ARBA00023125"/>
    </source>
</evidence>
<dbReference type="InterPro" id="IPR000847">
    <property type="entry name" value="LysR_HTH_N"/>
</dbReference>
<evidence type="ECO:0000256" key="1">
    <source>
        <dbReference type="ARBA" id="ARBA00009437"/>
    </source>
</evidence>
<dbReference type="PANTHER" id="PTHR30126:SF40">
    <property type="entry name" value="HTH-TYPE TRANSCRIPTIONAL REGULATOR GLTR"/>
    <property type="match status" value="1"/>
</dbReference>
<organism evidence="6 7">
    <name type="scientific">Candidatus Enterococcus myersii</name>
    <dbReference type="NCBI Taxonomy" id="2815322"/>
    <lineage>
        <taxon>Bacteria</taxon>
        <taxon>Bacillati</taxon>
        <taxon>Bacillota</taxon>
        <taxon>Bacilli</taxon>
        <taxon>Lactobacillales</taxon>
        <taxon>Enterococcaceae</taxon>
        <taxon>Enterococcus</taxon>
    </lineage>
</organism>
<dbReference type="InterPro" id="IPR005119">
    <property type="entry name" value="LysR_subst-bd"/>
</dbReference>
<evidence type="ECO:0000313" key="7">
    <source>
        <dbReference type="Proteomes" id="UP000664256"/>
    </source>
</evidence>
<protein>
    <submittedName>
        <fullName evidence="6">LysR family transcriptional regulator</fullName>
    </submittedName>
</protein>
<dbReference type="PANTHER" id="PTHR30126">
    <property type="entry name" value="HTH-TYPE TRANSCRIPTIONAL REGULATOR"/>
    <property type="match status" value="1"/>
</dbReference>
<feature type="domain" description="HTH lysR-type" evidence="5">
    <location>
        <begin position="2"/>
        <end position="50"/>
    </location>
</feature>
<name>A0ABS3H8V1_9ENTE</name>
<dbReference type="CDD" id="cd05466">
    <property type="entry name" value="PBP2_LTTR_substrate"/>
    <property type="match status" value="1"/>
</dbReference>
<dbReference type="InterPro" id="IPR036388">
    <property type="entry name" value="WH-like_DNA-bd_sf"/>
</dbReference>
<gene>
    <name evidence="6" type="ORF">JZO76_10020</name>
</gene>
<dbReference type="Gene3D" id="1.10.10.10">
    <property type="entry name" value="Winged helix-like DNA-binding domain superfamily/Winged helix DNA-binding domain"/>
    <property type="match status" value="1"/>
</dbReference>
<comment type="similarity">
    <text evidence="1">Belongs to the LysR transcriptional regulatory family.</text>
</comment>
<keyword evidence="2" id="KW-0805">Transcription regulation</keyword>
<keyword evidence="7" id="KW-1185">Reference proteome</keyword>
<sequence>MLNLKILRSYKYAVDYSSFKAAAEKLMYSQSTISKHVAELEQAVGFPLFNEGKVQYGLTEIGELTYNYAQHALIAYGHFKEQVKATASRQTVIKIGGLERYLAEMVVTKVVNYQIDHPQVRFDLIHGTSDETLERLRAGKLDMGIIADRMVPADFTSLAIKRESLVLIASCQTYEKILQDASLMKKLPVLIDRKASVIFEYVLKDTNEFAQVIHVEGDLMVVTGVESQMCLGVVSDGCFNPNDYHVLKIYNEAAPIRLIYPEKWEEKNKKLFAESLIRQLQQDFLTPPQ</sequence>
<dbReference type="SUPFAM" id="SSF53850">
    <property type="entry name" value="Periplasmic binding protein-like II"/>
    <property type="match status" value="1"/>
</dbReference>
<evidence type="ECO:0000256" key="4">
    <source>
        <dbReference type="ARBA" id="ARBA00023163"/>
    </source>
</evidence>
<accession>A0ABS3H8V1</accession>
<keyword evidence="4" id="KW-0804">Transcription</keyword>
<dbReference type="EMBL" id="JAFLVT010000014">
    <property type="protein sequence ID" value="MBO0449874.1"/>
    <property type="molecule type" value="Genomic_DNA"/>
</dbReference>
<keyword evidence="3" id="KW-0238">DNA-binding</keyword>
<dbReference type="RefSeq" id="WP_206903942.1">
    <property type="nucleotide sequence ID" value="NZ_JAFLVT010000014.1"/>
</dbReference>
<dbReference type="PROSITE" id="PS50931">
    <property type="entry name" value="HTH_LYSR"/>
    <property type="match status" value="1"/>
</dbReference>
<dbReference type="SUPFAM" id="SSF46785">
    <property type="entry name" value="Winged helix' DNA-binding domain"/>
    <property type="match status" value="1"/>
</dbReference>
<proteinExistence type="inferred from homology"/>
<evidence type="ECO:0000256" key="2">
    <source>
        <dbReference type="ARBA" id="ARBA00023015"/>
    </source>
</evidence>
<comment type="caution">
    <text evidence="6">The sequence shown here is derived from an EMBL/GenBank/DDBJ whole genome shotgun (WGS) entry which is preliminary data.</text>
</comment>
<dbReference type="PRINTS" id="PR00039">
    <property type="entry name" value="HTHLYSR"/>
</dbReference>
<dbReference type="Pfam" id="PF03466">
    <property type="entry name" value="LysR_substrate"/>
    <property type="match status" value="1"/>
</dbReference>